<comment type="caution">
    <text evidence="3">The sequence shown here is derived from an EMBL/GenBank/DDBJ whole genome shotgun (WGS) entry which is preliminary data.</text>
</comment>
<feature type="compositionally biased region" description="Basic and acidic residues" evidence="1">
    <location>
        <begin position="208"/>
        <end position="219"/>
    </location>
</feature>
<keyword evidence="2" id="KW-1133">Transmembrane helix</keyword>
<feature type="transmembrane region" description="Helical" evidence="2">
    <location>
        <begin position="148"/>
        <end position="171"/>
    </location>
</feature>
<name>A0A9P3GIF3_9APHY</name>
<sequence length="238" mass="24944">MLGTTVDDANSAIVYSGGWSLNHTADSSDFNHTTTTSTSAGAGFVFQFNGTAVSVYGCLEPHMPSSATYTLDDGAPTRFTSADSDAYVPQRVFFDSGAVPLGAHTLRATAAGPGLCIDYVQYAPSPSSAVPTAVAPSMPARARTELRVLLPAVLLPCAAVVVAVLAFVVFVKRRRRRRAQDVVPEDLPYTPSTPYVPPATGSSASGKIPEKALLSDRPPEASSATPCYEEAPPTYTAR</sequence>
<evidence type="ECO:0000313" key="3">
    <source>
        <dbReference type="EMBL" id="GJE95356.1"/>
    </source>
</evidence>
<keyword evidence="4" id="KW-1185">Reference proteome</keyword>
<evidence type="ECO:0000313" key="4">
    <source>
        <dbReference type="Proteomes" id="UP000703269"/>
    </source>
</evidence>
<protein>
    <submittedName>
        <fullName evidence="3">Uncharacterized protein</fullName>
    </submittedName>
</protein>
<organism evidence="3 4">
    <name type="scientific">Phanerochaete sordida</name>
    <dbReference type="NCBI Taxonomy" id="48140"/>
    <lineage>
        <taxon>Eukaryota</taxon>
        <taxon>Fungi</taxon>
        <taxon>Dikarya</taxon>
        <taxon>Basidiomycota</taxon>
        <taxon>Agaricomycotina</taxon>
        <taxon>Agaricomycetes</taxon>
        <taxon>Polyporales</taxon>
        <taxon>Phanerochaetaceae</taxon>
        <taxon>Phanerochaete</taxon>
    </lineage>
</organism>
<dbReference type="Proteomes" id="UP000703269">
    <property type="component" value="Unassembled WGS sequence"/>
</dbReference>
<reference evidence="3 4" key="1">
    <citation type="submission" date="2021-08" db="EMBL/GenBank/DDBJ databases">
        <title>Draft Genome Sequence of Phanerochaete sordida strain YK-624.</title>
        <authorList>
            <person name="Mori T."/>
            <person name="Dohra H."/>
            <person name="Suzuki T."/>
            <person name="Kawagishi H."/>
            <person name="Hirai H."/>
        </authorList>
    </citation>
    <scope>NUCLEOTIDE SEQUENCE [LARGE SCALE GENOMIC DNA]</scope>
    <source>
        <strain evidence="3 4">YK-624</strain>
    </source>
</reference>
<dbReference type="Gene3D" id="2.60.120.260">
    <property type="entry name" value="Galactose-binding domain-like"/>
    <property type="match status" value="1"/>
</dbReference>
<dbReference type="AlphaFoldDB" id="A0A9P3GIF3"/>
<keyword evidence="2" id="KW-0472">Membrane</keyword>
<feature type="region of interest" description="Disordered" evidence="1">
    <location>
        <begin position="185"/>
        <end position="238"/>
    </location>
</feature>
<dbReference type="OrthoDB" id="3265734at2759"/>
<accession>A0A9P3GIF3</accession>
<keyword evidence="2" id="KW-0812">Transmembrane</keyword>
<evidence type="ECO:0000256" key="1">
    <source>
        <dbReference type="SAM" id="MobiDB-lite"/>
    </source>
</evidence>
<dbReference type="EMBL" id="BPQB01000048">
    <property type="protein sequence ID" value="GJE95356.1"/>
    <property type="molecule type" value="Genomic_DNA"/>
</dbReference>
<proteinExistence type="predicted"/>
<gene>
    <name evidence="3" type="ORF">PsYK624_115400</name>
</gene>
<evidence type="ECO:0000256" key="2">
    <source>
        <dbReference type="SAM" id="Phobius"/>
    </source>
</evidence>